<dbReference type="OMA" id="CAQAYLN"/>
<keyword evidence="5" id="KW-0375">Hydrogen ion transport</keyword>
<keyword evidence="4" id="KW-0138">CF(0)</keyword>
<organism evidence="10 11">
    <name type="scientific">Allomyces macrogynus (strain ATCC 38327)</name>
    <name type="common">Allomyces javanicus var. macrogynus</name>
    <dbReference type="NCBI Taxonomy" id="578462"/>
    <lineage>
        <taxon>Eukaryota</taxon>
        <taxon>Fungi</taxon>
        <taxon>Fungi incertae sedis</taxon>
        <taxon>Blastocladiomycota</taxon>
        <taxon>Blastocladiomycetes</taxon>
        <taxon>Blastocladiales</taxon>
        <taxon>Blastocladiaceae</taxon>
        <taxon>Allomyces</taxon>
    </lineage>
</organism>
<keyword evidence="6" id="KW-0406">Ion transport</keyword>
<name>A0A0L0S6M1_ALLM3</name>
<evidence type="ECO:0000256" key="8">
    <source>
        <dbReference type="ARBA" id="ARBA00023136"/>
    </source>
</evidence>
<evidence type="ECO:0000256" key="3">
    <source>
        <dbReference type="ARBA" id="ARBA00022448"/>
    </source>
</evidence>
<accession>A0A0L0S6M1</accession>
<keyword evidence="3" id="KW-0813">Transport</keyword>
<gene>
    <name evidence="10" type="ORF">AMAG_04972</name>
</gene>
<reference evidence="11" key="2">
    <citation type="submission" date="2009-11" db="EMBL/GenBank/DDBJ databases">
        <title>The Genome Sequence of Allomyces macrogynus strain ATCC 38327.</title>
        <authorList>
            <consortium name="The Broad Institute Genome Sequencing Platform"/>
            <person name="Russ C."/>
            <person name="Cuomo C."/>
            <person name="Shea T."/>
            <person name="Young S.K."/>
            <person name="Zeng Q."/>
            <person name="Koehrsen M."/>
            <person name="Haas B."/>
            <person name="Borodovsky M."/>
            <person name="Guigo R."/>
            <person name="Alvarado L."/>
            <person name="Berlin A."/>
            <person name="Borenstein D."/>
            <person name="Chen Z."/>
            <person name="Engels R."/>
            <person name="Freedman E."/>
            <person name="Gellesch M."/>
            <person name="Goldberg J."/>
            <person name="Griggs A."/>
            <person name="Gujja S."/>
            <person name="Heiman D."/>
            <person name="Hepburn T."/>
            <person name="Howarth C."/>
            <person name="Jen D."/>
            <person name="Larson L."/>
            <person name="Lewis B."/>
            <person name="Mehta T."/>
            <person name="Park D."/>
            <person name="Pearson M."/>
            <person name="Roberts A."/>
            <person name="Saif S."/>
            <person name="Shenoy N."/>
            <person name="Sisk P."/>
            <person name="Stolte C."/>
            <person name="Sykes S."/>
            <person name="Walk T."/>
            <person name="White J."/>
            <person name="Yandava C."/>
            <person name="Burger G."/>
            <person name="Gray M.W."/>
            <person name="Holland P.W.H."/>
            <person name="King N."/>
            <person name="Lang F.B.F."/>
            <person name="Roger A.J."/>
            <person name="Ruiz-Trillo I."/>
            <person name="Lander E."/>
            <person name="Nusbaum C."/>
        </authorList>
    </citation>
    <scope>NUCLEOTIDE SEQUENCE [LARGE SCALE GENOMIC DNA]</scope>
    <source>
        <strain evidence="11">ATCC 38327</strain>
    </source>
</reference>
<evidence type="ECO:0000256" key="4">
    <source>
        <dbReference type="ARBA" id="ARBA00022547"/>
    </source>
</evidence>
<evidence type="ECO:0008006" key="12">
    <source>
        <dbReference type="Google" id="ProtNLM"/>
    </source>
</evidence>
<dbReference type="GO" id="GO:0031966">
    <property type="term" value="C:mitochondrial membrane"/>
    <property type="evidence" value="ECO:0007669"/>
    <property type="project" value="UniProtKB-SubCell"/>
</dbReference>
<sequence length="127" mass="13470">MSFTLATARKVAQIGLRRASTAASPANVQAVANNFAAKLDPIVYYSKVVAEVAKQVYTKNNLQPPAMATLQEAQNIASSLAKSVMQGAHKTWTKTDVQKGAVLAGEAITFFLIGEVVGRRSLIGYSA</sequence>
<dbReference type="eggNOG" id="KOG4103">
    <property type="taxonomic scope" value="Eukaryota"/>
</dbReference>
<evidence type="ECO:0000256" key="5">
    <source>
        <dbReference type="ARBA" id="ARBA00022781"/>
    </source>
</evidence>
<dbReference type="GO" id="GO:0045259">
    <property type="term" value="C:proton-transporting ATP synthase complex"/>
    <property type="evidence" value="ECO:0007669"/>
    <property type="project" value="UniProtKB-KW"/>
</dbReference>
<evidence type="ECO:0000256" key="9">
    <source>
        <dbReference type="ARBA" id="ARBA00023310"/>
    </source>
</evidence>
<dbReference type="Proteomes" id="UP000054350">
    <property type="component" value="Unassembled WGS sequence"/>
</dbReference>
<dbReference type="AlphaFoldDB" id="A0A0L0S6M1"/>
<keyword evidence="7" id="KW-0496">Mitochondrion</keyword>
<evidence type="ECO:0000256" key="2">
    <source>
        <dbReference type="ARBA" id="ARBA00005699"/>
    </source>
</evidence>
<keyword evidence="11" id="KW-1185">Reference proteome</keyword>
<dbReference type="InterPro" id="IPR006808">
    <property type="entry name" value="ATP_synth_F0_gsu_mt"/>
</dbReference>
<evidence type="ECO:0000313" key="10">
    <source>
        <dbReference type="EMBL" id="KNE58157.1"/>
    </source>
</evidence>
<keyword evidence="8" id="KW-0472">Membrane</keyword>
<evidence type="ECO:0000256" key="7">
    <source>
        <dbReference type="ARBA" id="ARBA00023128"/>
    </source>
</evidence>
<comment type="similarity">
    <text evidence="2">Belongs to the ATPase g subunit family.</text>
</comment>
<evidence type="ECO:0000256" key="6">
    <source>
        <dbReference type="ARBA" id="ARBA00023065"/>
    </source>
</evidence>
<dbReference type="VEuPathDB" id="FungiDB:AMAG_04972"/>
<dbReference type="GO" id="GO:0015078">
    <property type="term" value="F:proton transmembrane transporter activity"/>
    <property type="evidence" value="ECO:0007669"/>
    <property type="project" value="InterPro"/>
</dbReference>
<comment type="subcellular location">
    <subcellularLocation>
        <location evidence="1">Mitochondrion membrane</location>
    </subcellularLocation>
</comment>
<dbReference type="GO" id="GO:0015986">
    <property type="term" value="P:proton motive force-driven ATP synthesis"/>
    <property type="evidence" value="ECO:0007669"/>
    <property type="project" value="InterPro"/>
</dbReference>
<keyword evidence="9" id="KW-0066">ATP synthesis</keyword>
<evidence type="ECO:0000313" key="11">
    <source>
        <dbReference type="Proteomes" id="UP000054350"/>
    </source>
</evidence>
<proteinExistence type="inferred from homology"/>
<protein>
    <recommendedName>
        <fullName evidence="12">ATP synthase subunit g, mitochondrial</fullName>
    </recommendedName>
</protein>
<dbReference type="EMBL" id="GG745332">
    <property type="protein sequence ID" value="KNE58157.1"/>
    <property type="molecule type" value="Genomic_DNA"/>
</dbReference>
<dbReference type="OrthoDB" id="437at2759"/>
<evidence type="ECO:0000256" key="1">
    <source>
        <dbReference type="ARBA" id="ARBA00004325"/>
    </source>
</evidence>
<reference evidence="10 11" key="1">
    <citation type="submission" date="2009-11" db="EMBL/GenBank/DDBJ databases">
        <title>Annotation of Allomyces macrogynus ATCC 38327.</title>
        <authorList>
            <consortium name="The Broad Institute Genome Sequencing Platform"/>
            <person name="Russ C."/>
            <person name="Cuomo C."/>
            <person name="Burger G."/>
            <person name="Gray M.W."/>
            <person name="Holland P.W.H."/>
            <person name="King N."/>
            <person name="Lang F.B.F."/>
            <person name="Roger A.J."/>
            <person name="Ruiz-Trillo I."/>
            <person name="Young S.K."/>
            <person name="Zeng Q."/>
            <person name="Gargeya S."/>
            <person name="Fitzgerald M."/>
            <person name="Haas B."/>
            <person name="Abouelleil A."/>
            <person name="Alvarado L."/>
            <person name="Arachchi H.M."/>
            <person name="Berlin A."/>
            <person name="Chapman S.B."/>
            <person name="Gearin G."/>
            <person name="Goldberg J."/>
            <person name="Griggs A."/>
            <person name="Gujja S."/>
            <person name="Hansen M."/>
            <person name="Heiman D."/>
            <person name="Howarth C."/>
            <person name="Larimer J."/>
            <person name="Lui A."/>
            <person name="MacDonald P.J.P."/>
            <person name="McCowen C."/>
            <person name="Montmayeur A."/>
            <person name="Murphy C."/>
            <person name="Neiman D."/>
            <person name="Pearson M."/>
            <person name="Priest M."/>
            <person name="Roberts A."/>
            <person name="Saif S."/>
            <person name="Shea T."/>
            <person name="Sisk P."/>
            <person name="Stolte C."/>
            <person name="Sykes S."/>
            <person name="Wortman J."/>
            <person name="Nusbaum C."/>
            <person name="Birren B."/>
        </authorList>
    </citation>
    <scope>NUCLEOTIDE SEQUENCE [LARGE SCALE GENOMIC DNA]</scope>
    <source>
        <strain evidence="10 11">ATCC 38327</strain>
    </source>
</reference>
<dbReference type="STRING" id="578462.A0A0L0S6M1"/>
<dbReference type="Pfam" id="PF04718">
    <property type="entry name" value="ATP-synt_G"/>
    <property type="match status" value="1"/>
</dbReference>